<comment type="caution">
    <text evidence="3">The sequence shown here is derived from an EMBL/GenBank/DDBJ whole genome shotgun (WGS) entry which is preliminary data.</text>
</comment>
<gene>
    <name evidence="3" type="ORF">BGZ97_005308</name>
</gene>
<keyword evidence="1" id="KW-0238">DNA-binding</keyword>
<protein>
    <recommendedName>
        <fullName evidence="2">Cas12f1-like TNB domain-containing protein</fullName>
    </recommendedName>
</protein>
<dbReference type="Proteomes" id="UP000823405">
    <property type="component" value="Unassembled WGS sequence"/>
</dbReference>
<accession>A0A9P6USC3</accession>
<feature type="domain" description="Cas12f1-like TNB" evidence="2">
    <location>
        <begin position="49"/>
        <end position="100"/>
    </location>
</feature>
<dbReference type="EMBL" id="JAAAIN010000240">
    <property type="protein sequence ID" value="KAG0317487.1"/>
    <property type="molecule type" value="Genomic_DNA"/>
</dbReference>
<evidence type="ECO:0000313" key="4">
    <source>
        <dbReference type="Proteomes" id="UP000823405"/>
    </source>
</evidence>
<organism evidence="3 4">
    <name type="scientific">Linnemannia gamsii</name>
    <dbReference type="NCBI Taxonomy" id="64522"/>
    <lineage>
        <taxon>Eukaryota</taxon>
        <taxon>Fungi</taxon>
        <taxon>Fungi incertae sedis</taxon>
        <taxon>Mucoromycota</taxon>
        <taxon>Mortierellomycotina</taxon>
        <taxon>Mortierellomycetes</taxon>
        <taxon>Mortierellales</taxon>
        <taxon>Mortierellaceae</taxon>
        <taxon>Linnemannia</taxon>
    </lineage>
</organism>
<keyword evidence="4" id="KW-1185">Reference proteome</keyword>
<sequence length="108" mass="12293">MASGLYDMEDDDIDEFRLDAPFLDHRIPSSFDTQTGTFLQAPEIGETLHQEGYTVVGVPEFYTSAKCPRPDCDCFLMPNKHRSRYCSNCEMYVDRDQAGSEYKPAGHL</sequence>
<dbReference type="Pfam" id="PF07282">
    <property type="entry name" value="Cas12f1-like_TNB"/>
    <property type="match status" value="1"/>
</dbReference>
<dbReference type="InterPro" id="IPR010095">
    <property type="entry name" value="Cas12f1-like_TNB"/>
</dbReference>
<evidence type="ECO:0000313" key="3">
    <source>
        <dbReference type="EMBL" id="KAG0317487.1"/>
    </source>
</evidence>
<proteinExistence type="predicted"/>
<name>A0A9P6USC3_9FUNG</name>
<dbReference type="AlphaFoldDB" id="A0A9P6USC3"/>
<reference evidence="3" key="1">
    <citation type="journal article" date="2020" name="Fungal Divers.">
        <title>Resolving the Mortierellaceae phylogeny through synthesis of multi-gene phylogenetics and phylogenomics.</title>
        <authorList>
            <person name="Vandepol N."/>
            <person name="Liber J."/>
            <person name="Desiro A."/>
            <person name="Na H."/>
            <person name="Kennedy M."/>
            <person name="Barry K."/>
            <person name="Grigoriev I.V."/>
            <person name="Miller A.N."/>
            <person name="O'Donnell K."/>
            <person name="Stajich J.E."/>
            <person name="Bonito G."/>
        </authorList>
    </citation>
    <scope>NUCLEOTIDE SEQUENCE</scope>
    <source>
        <strain evidence="3">NVP60</strain>
    </source>
</reference>
<dbReference type="GO" id="GO:0003677">
    <property type="term" value="F:DNA binding"/>
    <property type="evidence" value="ECO:0007669"/>
    <property type="project" value="UniProtKB-KW"/>
</dbReference>
<evidence type="ECO:0000259" key="2">
    <source>
        <dbReference type="Pfam" id="PF07282"/>
    </source>
</evidence>
<dbReference type="OrthoDB" id="2430034at2759"/>
<evidence type="ECO:0000256" key="1">
    <source>
        <dbReference type="ARBA" id="ARBA00023125"/>
    </source>
</evidence>